<proteinExistence type="predicted"/>
<evidence type="ECO:0000256" key="1">
    <source>
        <dbReference type="SAM" id="MobiDB-lite"/>
    </source>
</evidence>
<evidence type="ECO:0000313" key="3">
    <source>
        <dbReference type="Proteomes" id="UP000324222"/>
    </source>
</evidence>
<protein>
    <submittedName>
        <fullName evidence="2">Uncharacterized protein</fullName>
    </submittedName>
</protein>
<organism evidence="2 3">
    <name type="scientific">Portunus trituberculatus</name>
    <name type="common">Swimming crab</name>
    <name type="synonym">Neptunus trituberculatus</name>
    <dbReference type="NCBI Taxonomy" id="210409"/>
    <lineage>
        <taxon>Eukaryota</taxon>
        <taxon>Metazoa</taxon>
        <taxon>Ecdysozoa</taxon>
        <taxon>Arthropoda</taxon>
        <taxon>Crustacea</taxon>
        <taxon>Multicrustacea</taxon>
        <taxon>Malacostraca</taxon>
        <taxon>Eumalacostraca</taxon>
        <taxon>Eucarida</taxon>
        <taxon>Decapoda</taxon>
        <taxon>Pleocyemata</taxon>
        <taxon>Brachyura</taxon>
        <taxon>Eubrachyura</taxon>
        <taxon>Portunoidea</taxon>
        <taxon>Portunidae</taxon>
        <taxon>Portuninae</taxon>
        <taxon>Portunus</taxon>
    </lineage>
</organism>
<sequence length="48" mass="5258">MFSTLEVKQSKNLGEIDNTDKFSLRMTVESKPDGGKLGRLKSVGTRAS</sequence>
<keyword evidence="3" id="KW-1185">Reference proteome</keyword>
<feature type="region of interest" description="Disordered" evidence="1">
    <location>
        <begin position="29"/>
        <end position="48"/>
    </location>
</feature>
<dbReference type="AlphaFoldDB" id="A0A5B7F777"/>
<dbReference type="EMBL" id="VSRR010005060">
    <property type="protein sequence ID" value="MPC41445.1"/>
    <property type="molecule type" value="Genomic_DNA"/>
</dbReference>
<comment type="caution">
    <text evidence="2">The sequence shown here is derived from an EMBL/GenBank/DDBJ whole genome shotgun (WGS) entry which is preliminary data.</text>
</comment>
<evidence type="ECO:0000313" key="2">
    <source>
        <dbReference type="EMBL" id="MPC41445.1"/>
    </source>
</evidence>
<name>A0A5B7F777_PORTR</name>
<dbReference type="Proteomes" id="UP000324222">
    <property type="component" value="Unassembled WGS sequence"/>
</dbReference>
<reference evidence="2 3" key="1">
    <citation type="submission" date="2019-05" db="EMBL/GenBank/DDBJ databases">
        <title>Another draft genome of Portunus trituberculatus and its Hox gene families provides insights of decapod evolution.</title>
        <authorList>
            <person name="Jeong J.-H."/>
            <person name="Song I."/>
            <person name="Kim S."/>
            <person name="Choi T."/>
            <person name="Kim D."/>
            <person name="Ryu S."/>
            <person name="Kim W."/>
        </authorList>
    </citation>
    <scope>NUCLEOTIDE SEQUENCE [LARGE SCALE GENOMIC DNA]</scope>
    <source>
        <tissue evidence="2">Muscle</tissue>
    </source>
</reference>
<gene>
    <name evidence="2" type="ORF">E2C01_035036</name>
</gene>
<accession>A0A5B7F777</accession>